<sequence>MNKDIEEVVNRCQICLKYRKTNTKEPLECSDVPEKPWQVVGTDLFYFQGKNYVMLVDYFSKFVEFVMIPKLTSLNTINAIKSNFSRHGIPEIIRSDGGTQFTSEEFQHFLKEWHIEHIVSSPTNAQSNGMVERHIQTVKKKC</sequence>
<name>A0A2S2R0U0_9HEMI</name>
<dbReference type="GO" id="GO:0015074">
    <property type="term" value="P:DNA integration"/>
    <property type="evidence" value="ECO:0007669"/>
    <property type="project" value="InterPro"/>
</dbReference>
<dbReference type="PANTHER" id="PTHR37984:SF5">
    <property type="entry name" value="PROTEIN NYNRIN-LIKE"/>
    <property type="match status" value="1"/>
</dbReference>
<reference evidence="2" key="1">
    <citation type="submission" date="2018-04" db="EMBL/GenBank/DDBJ databases">
        <title>Transcriptome assembly of Sipha flava.</title>
        <authorList>
            <person name="Scully E.D."/>
            <person name="Geib S.M."/>
            <person name="Palmer N.A."/>
            <person name="Koch K."/>
            <person name="Bradshaw J."/>
            <person name="Heng-Moss T."/>
            <person name="Sarath G."/>
        </authorList>
    </citation>
    <scope>NUCLEOTIDE SEQUENCE</scope>
</reference>
<feature type="domain" description="Integrase catalytic" evidence="1">
    <location>
        <begin position="32"/>
        <end position="142"/>
    </location>
</feature>
<dbReference type="PANTHER" id="PTHR37984">
    <property type="entry name" value="PROTEIN CBG26694"/>
    <property type="match status" value="1"/>
</dbReference>
<dbReference type="InterPro" id="IPR036397">
    <property type="entry name" value="RNaseH_sf"/>
</dbReference>
<dbReference type="Gene3D" id="3.30.420.10">
    <property type="entry name" value="Ribonuclease H-like superfamily/Ribonuclease H"/>
    <property type="match status" value="1"/>
</dbReference>
<dbReference type="OrthoDB" id="6618553at2759"/>
<dbReference type="EMBL" id="GGMS01014350">
    <property type="protein sequence ID" value="MBY83553.1"/>
    <property type="molecule type" value="Transcribed_RNA"/>
</dbReference>
<proteinExistence type="predicted"/>
<dbReference type="Pfam" id="PF00665">
    <property type="entry name" value="rve"/>
    <property type="match status" value="1"/>
</dbReference>
<gene>
    <name evidence="2" type="primary">K02A2.6_4</name>
    <name evidence="2" type="ORF">g.172695</name>
</gene>
<evidence type="ECO:0000313" key="2">
    <source>
        <dbReference type="EMBL" id="MBY83553.1"/>
    </source>
</evidence>
<dbReference type="InterPro" id="IPR001584">
    <property type="entry name" value="Integrase_cat-core"/>
</dbReference>
<protein>
    <recommendedName>
        <fullName evidence="1">Integrase catalytic domain-containing protein</fullName>
    </recommendedName>
</protein>
<dbReference type="SUPFAM" id="SSF53098">
    <property type="entry name" value="Ribonuclease H-like"/>
    <property type="match status" value="1"/>
</dbReference>
<dbReference type="PROSITE" id="PS50994">
    <property type="entry name" value="INTEGRASE"/>
    <property type="match status" value="1"/>
</dbReference>
<dbReference type="InterPro" id="IPR050951">
    <property type="entry name" value="Retrovirus_Pol_polyprotein"/>
</dbReference>
<organism evidence="2">
    <name type="scientific">Sipha flava</name>
    <name type="common">yellow sugarcane aphid</name>
    <dbReference type="NCBI Taxonomy" id="143950"/>
    <lineage>
        <taxon>Eukaryota</taxon>
        <taxon>Metazoa</taxon>
        <taxon>Ecdysozoa</taxon>
        <taxon>Arthropoda</taxon>
        <taxon>Hexapoda</taxon>
        <taxon>Insecta</taxon>
        <taxon>Pterygota</taxon>
        <taxon>Neoptera</taxon>
        <taxon>Paraneoptera</taxon>
        <taxon>Hemiptera</taxon>
        <taxon>Sternorrhyncha</taxon>
        <taxon>Aphidomorpha</taxon>
        <taxon>Aphidoidea</taxon>
        <taxon>Aphididae</taxon>
        <taxon>Sipha</taxon>
    </lineage>
</organism>
<dbReference type="AlphaFoldDB" id="A0A2S2R0U0"/>
<accession>A0A2S2R0U0</accession>
<dbReference type="InterPro" id="IPR012337">
    <property type="entry name" value="RNaseH-like_sf"/>
</dbReference>
<evidence type="ECO:0000259" key="1">
    <source>
        <dbReference type="PROSITE" id="PS50994"/>
    </source>
</evidence>
<dbReference type="GO" id="GO:0003676">
    <property type="term" value="F:nucleic acid binding"/>
    <property type="evidence" value="ECO:0007669"/>
    <property type="project" value="InterPro"/>
</dbReference>